<feature type="transmembrane region" description="Helical" evidence="2">
    <location>
        <begin position="103"/>
        <end position="123"/>
    </location>
</feature>
<organism evidence="3 4">
    <name type="scientific">Suillus luteus UH-Slu-Lm8-n1</name>
    <dbReference type="NCBI Taxonomy" id="930992"/>
    <lineage>
        <taxon>Eukaryota</taxon>
        <taxon>Fungi</taxon>
        <taxon>Dikarya</taxon>
        <taxon>Basidiomycota</taxon>
        <taxon>Agaricomycotina</taxon>
        <taxon>Agaricomycetes</taxon>
        <taxon>Agaricomycetidae</taxon>
        <taxon>Boletales</taxon>
        <taxon>Suillineae</taxon>
        <taxon>Suillaceae</taxon>
        <taxon>Suillus</taxon>
    </lineage>
</organism>
<accession>A0A0D0A8S1</accession>
<feature type="transmembrane region" description="Helical" evidence="2">
    <location>
        <begin position="135"/>
        <end position="158"/>
    </location>
</feature>
<evidence type="ECO:0000256" key="1">
    <source>
        <dbReference type="SAM" id="MobiDB-lite"/>
    </source>
</evidence>
<keyword evidence="2" id="KW-0812">Transmembrane</keyword>
<dbReference type="InParanoid" id="A0A0D0A8S1"/>
<feature type="transmembrane region" description="Helical" evidence="2">
    <location>
        <begin position="73"/>
        <end position="91"/>
    </location>
</feature>
<feature type="compositionally biased region" description="Low complexity" evidence="1">
    <location>
        <begin position="19"/>
        <end position="32"/>
    </location>
</feature>
<reference evidence="3 4" key="1">
    <citation type="submission" date="2014-04" db="EMBL/GenBank/DDBJ databases">
        <authorList>
            <consortium name="DOE Joint Genome Institute"/>
            <person name="Kuo A."/>
            <person name="Ruytinx J."/>
            <person name="Rineau F."/>
            <person name="Colpaert J."/>
            <person name="Kohler A."/>
            <person name="Nagy L.G."/>
            <person name="Floudas D."/>
            <person name="Copeland A."/>
            <person name="Barry K.W."/>
            <person name="Cichocki N."/>
            <person name="Veneault-Fourrey C."/>
            <person name="LaButti K."/>
            <person name="Lindquist E.A."/>
            <person name="Lipzen A."/>
            <person name="Lundell T."/>
            <person name="Morin E."/>
            <person name="Murat C."/>
            <person name="Sun H."/>
            <person name="Tunlid A."/>
            <person name="Henrissat B."/>
            <person name="Grigoriev I.V."/>
            <person name="Hibbett D.S."/>
            <person name="Martin F."/>
            <person name="Nordberg H.P."/>
            <person name="Cantor M.N."/>
            <person name="Hua S.X."/>
        </authorList>
    </citation>
    <scope>NUCLEOTIDE SEQUENCE [LARGE SCALE GENOMIC DNA]</scope>
    <source>
        <strain evidence="3 4">UH-Slu-Lm8-n1</strain>
    </source>
</reference>
<name>A0A0D0A8S1_9AGAM</name>
<keyword evidence="4" id="KW-1185">Reference proteome</keyword>
<dbReference type="AlphaFoldDB" id="A0A0D0A8S1"/>
<feature type="region of interest" description="Disordered" evidence="1">
    <location>
        <begin position="1"/>
        <end position="37"/>
    </location>
</feature>
<dbReference type="OrthoDB" id="2701369at2759"/>
<gene>
    <name evidence="3" type="ORF">CY34DRAFT_800354</name>
</gene>
<proteinExistence type="predicted"/>
<evidence type="ECO:0000313" key="4">
    <source>
        <dbReference type="Proteomes" id="UP000054485"/>
    </source>
</evidence>
<sequence length="250" mass="27877">MPHYLLQPPTPHISGSQPARATATTTNASTVSTDEHPSSGSTFLVLLFFYLPPFTACLSQFPWALHVPFIKPIMVSAAILMTLLLARAYTVTMFERFSHPAGVVLQFLDYNIIIMVYAIDLYLSAIQPGPGTATTHVIGCALTILVVIIAQVVFWAIVASKCSEERLGLYAYVQCGLYWIREWLFFFIAGLFGVVRDVLQLLAHLIDKLKQLYASDSPQFTDTVMTPPPHYSLYDNTEDSMHRLSNVDKV</sequence>
<feature type="transmembrane region" description="Helical" evidence="2">
    <location>
        <begin position="42"/>
        <end position="61"/>
    </location>
</feature>
<dbReference type="Proteomes" id="UP000054485">
    <property type="component" value="Unassembled WGS sequence"/>
</dbReference>
<evidence type="ECO:0000256" key="2">
    <source>
        <dbReference type="SAM" id="Phobius"/>
    </source>
</evidence>
<protein>
    <submittedName>
        <fullName evidence="3">Uncharacterized protein</fullName>
    </submittedName>
</protein>
<evidence type="ECO:0000313" key="3">
    <source>
        <dbReference type="EMBL" id="KIK46500.1"/>
    </source>
</evidence>
<keyword evidence="2" id="KW-1133">Transmembrane helix</keyword>
<dbReference type="EMBL" id="KN835158">
    <property type="protein sequence ID" value="KIK46500.1"/>
    <property type="molecule type" value="Genomic_DNA"/>
</dbReference>
<keyword evidence="2" id="KW-0472">Membrane</keyword>
<dbReference type="HOGENOM" id="CLU_1111960_0_0_1"/>
<reference evidence="4" key="2">
    <citation type="submission" date="2015-01" db="EMBL/GenBank/DDBJ databases">
        <title>Evolutionary Origins and Diversification of the Mycorrhizal Mutualists.</title>
        <authorList>
            <consortium name="DOE Joint Genome Institute"/>
            <consortium name="Mycorrhizal Genomics Consortium"/>
            <person name="Kohler A."/>
            <person name="Kuo A."/>
            <person name="Nagy L.G."/>
            <person name="Floudas D."/>
            <person name="Copeland A."/>
            <person name="Barry K.W."/>
            <person name="Cichocki N."/>
            <person name="Veneault-Fourrey C."/>
            <person name="LaButti K."/>
            <person name="Lindquist E.A."/>
            <person name="Lipzen A."/>
            <person name="Lundell T."/>
            <person name="Morin E."/>
            <person name="Murat C."/>
            <person name="Riley R."/>
            <person name="Ohm R."/>
            <person name="Sun H."/>
            <person name="Tunlid A."/>
            <person name="Henrissat B."/>
            <person name="Grigoriev I.V."/>
            <person name="Hibbett D.S."/>
            <person name="Martin F."/>
        </authorList>
    </citation>
    <scope>NUCLEOTIDE SEQUENCE [LARGE SCALE GENOMIC DNA]</scope>
    <source>
        <strain evidence="4">UH-Slu-Lm8-n1</strain>
    </source>
</reference>
<feature type="transmembrane region" description="Helical" evidence="2">
    <location>
        <begin position="178"/>
        <end position="199"/>
    </location>
</feature>